<dbReference type="SUPFAM" id="SSF103473">
    <property type="entry name" value="MFS general substrate transporter"/>
    <property type="match status" value="1"/>
</dbReference>
<feature type="transmembrane region" description="Helical" evidence="6">
    <location>
        <begin position="331"/>
        <end position="348"/>
    </location>
</feature>
<evidence type="ECO:0000259" key="7">
    <source>
        <dbReference type="PROSITE" id="PS50850"/>
    </source>
</evidence>
<comment type="subcellular location">
    <subcellularLocation>
        <location evidence="1">Cell membrane</location>
        <topology evidence="1">Multi-pass membrane protein</topology>
    </subcellularLocation>
</comment>
<evidence type="ECO:0000256" key="6">
    <source>
        <dbReference type="SAM" id="Phobius"/>
    </source>
</evidence>
<proteinExistence type="predicted"/>
<evidence type="ECO:0000256" key="5">
    <source>
        <dbReference type="ARBA" id="ARBA00023136"/>
    </source>
</evidence>
<evidence type="ECO:0000313" key="9">
    <source>
        <dbReference type="Proteomes" id="UP001519344"/>
    </source>
</evidence>
<dbReference type="InterPro" id="IPR020846">
    <property type="entry name" value="MFS_dom"/>
</dbReference>
<feature type="transmembrane region" description="Helical" evidence="6">
    <location>
        <begin position="74"/>
        <end position="93"/>
    </location>
</feature>
<dbReference type="PROSITE" id="PS50850">
    <property type="entry name" value="MFS"/>
    <property type="match status" value="1"/>
</dbReference>
<keyword evidence="2" id="KW-0813">Transport</keyword>
<accession>A0ABS4I268</accession>
<evidence type="ECO:0000313" key="8">
    <source>
        <dbReference type="EMBL" id="MBP1965012.1"/>
    </source>
</evidence>
<evidence type="ECO:0000256" key="2">
    <source>
        <dbReference type="ARBA" id="ARBA00022448"/>
    </source>
</evidence>
<keyword evidence="4 6" id="KW-1133">Transmembrane helix</keyword>
<feature type="transmembrane region" description="Helical" evidence="6">
    <location>
        <begin position="267"/>
        <end position="287"/>
    </location>
</feature>
<feature type="transmembrane region" description="Helical" evidence="6">
    <location>
        <begin position="160"/>
        <end position="183"/>
    </location>
</feature>
<dbReference type="InterPro" id="IPR005829">
    <property type="entry name" value="Sugar_transporter_CS"/>
</dbReference>
<dbReference type="PANTHER" id="PTHR23508">
    <property type="entry name" value="CARBOXYLIC ACID TRANSPORTER PROTEIN HOMOLOG"/>
    <property type="match status" value="1"/>
</dbReference>
<dbReference type="PANTHER" id="PTHR23508:SF10">
    <property type="entry name" value="CARBOXYLIC ACID TRANSPORTER PROTEIN HOMOLOG"/>
    <property type="match status" value="1"/>
</dbReference>
<keyword evidence="5 6" id="KW-0472">Membrane</keyword>
<dbReference type="Proteomes" id="UP001519344">
    <property type="component" value="Unassembled WGS sequence"/>
</dbReference>
<organism evidence="8 9">
    <name type="scientific">Paenibacillus aceris</name>
    <dbReference type="NCBI Taxonomy" id="869555"/>
    <lineage>
        <taxon>Bacteria</taxon>
        <taxon>Bacillati</taxon>
        <taxon>Bacillota</taxon>
        <taxon>Bacilli</taxon>
        <taxon>Bacillales</taxon>
        <taxon>Paenibacillaceae</taxon>
        <taxon>Paenibacillus</taxon>
    </lineage>
</organism>
<evidence type="ECO:0000256" key="1">
    <source>
        <dbReference type="ARBA" id="ARBA00004651"/>
    </source>
</evidence>
<feature type="transmembrane region" description="Helical" evidence="6">
    <location>
        <begin position="100"/>
        <end position="121"/>
    </location>
</feature>
<dbReference type="EMBL" id="JAGGKV010000011">
    <property type="protein sequence ID" value="MBP1965012.1"/>
    <property type="molecule type" value="Genomic_DNA"/>
</dbReference>
<feature type="transmembrane region" description="Helical" evidence="6">
    <location>
        <begin position="299"/>
        <end position="319"/>
    </location>
</feature>
<protein>
    <submittedName>
        <fullName evidence="8">AAHS family benzoate transporter-like MFS transporter</fullName>
    </submittedName>
</protein>
<reference evidence="8 9" key="1">
    <citation type="submission" date="2021-03" db="EMBL/GenBank/DDBJ databases">
        <title>Genomic Encyclopedia of Type Strains, Phase IV (KMG-IV): sequencing the most valuable type-strain genomes for metagenomic binning, comparative biology and taxonomic classification.</title>
        <authorList>
            <person name="Goeker M."/>
        </authorList>
    </citation>
    <scope>NUCLEOTIDE SEQUENCE [LARGE SCALE GENOMIC DNA]</scope>
    <source>
        <strain evidence="8 9">DSM 24950</strain>
    </source>
</reference>
<feature type="domain" description="Major facilitator superfamily (MFS) profile" evidence="7">
    <location>
        <begin position="33"/>
        <end position="444"/>
    </location>
</feature>
<dbReference type="InterPro" id="IPR036259">
    <property type="entry name" value="MFS_trans_sf"/>
</dbReference>
<dbReference type="Gene3D" id="1.20.1250.20">
    <property type="entry name" value="MFS general substrate transporter like domains"/>
    <property type="match status" value="2"/>
</dbReference>
<dbReference type="CDD" id="cd17365">
    <property type="entry name" value="MFS_PcaK_like"/>
    <property type="match status" value="1"/>
</dbReference>
<dbReference type="InterPro" id="IPR011701">
    <property type="entry name" value="MFS"/>
</dbReference>
<feature type="transmembrane region" description="Helical" evidence="6">
    <location>
        <begin position="389"/>
        <end position="414"/>
    </location>
</feature>
<gene>
    <name evidence="8" type="ORF">J2Z65_004245</name>
</gene>
<keyword evidence="3 6" id="KW-0812">Transmembrane</keyword>
<feature type="transmembrane region" description="Helical" evidence="6">
    <location>
        <begin position="420"/>
        <end position="441"/>
    </location>
</feature>
<name>A0ABS4I268_9BACL</name>
<dbReference type="PROSITE" id="PS00216">
    <property type="entry name" value="SUGAR_TRANSPORT_1"/>
    <property type="match status" value="1"/>
</dbReference>
<feature type="transmembrane region" description="Helical" evidence="6">
    <location>
        <begin position="354"/>
        <end position="377"/>
    </location>
</feature>
<dbReference type="PROSITE" id="PS00217">
    <property type="entry name" value="SUGAR_TRANSPORT_2"/>
    <property type="match status" value="1"/>
</dbReference>
<feature type="transmembrane region" description="Helical" evidence="6">
    <location>
        <begin position="29"/>
        <end position="54"/>
    </location>
</feature>
<dbReference type="Pfam" id="PF07690">
    <property type="entry name" value="MFS_1"/>
    <property type="match status" value="1"/>
</dbReference>
<comment type="caution">
    <text evidence="8">The sequence shown here is derived from an EMBL/GenBank/DDBJ whole genome shotgun (WGS) entry which is preliminary data.</text>
</comment>
<dbReference type="RefSeq" id="WP_193580901.1">
    <property type="nucleotide sequence ID" value="NZ_JAAOZR010000015.1"/>
</dbReference>
<evidence type="ECO:0000256" key="3">
    <source>
        <dbReference type="ARBA" id="ARBA00022692"/>
    </source>
</evidence>
<keyword evidence="9" id="KW-1185">Reference proteome</keyword>
<sequence>MNTNENLSLNENSEPAVPLQKSTRTAQSLTALVVVCCFLTIMAEGYDLGIYGAVISSLLADKTWTLTPVQAGLIGSYALIGMIIGNVIVGTLSDLIGRKWSLITCIGIFSISMGLSAMATSPEMLGVIRFVGGISLGGAMPIATTLTIEYAPIHRRSLMNAIMFSGYPIGGILGAVLSLFFLNDYGWRFLFWLGLTPIVLVPFLIWKLPESVNFLVSRNRKEEAEVICKKYQIDLPVIQHTESKTGPKTSWSSVAFLFSKPYLRTTAFFWVTFFMGLLLVYGLSTWLPKMMVQAGYPLGSSLSLLVMLNFTAAIGALGAGAAADRWGSKRVISIAYIAAAVSIALLSLKPPTVLLYPLIGIAGIGSTGILIILNAYLTKYFPTYARSTALGWASGVGRIGASCGPILGGLLLAWKVDFNVNFYIFALAALIASISILLVPVEKDRLI</sequence>
<feature type="transmembrane region" description="Helical" evidence="6">
    <location>
        <begin position="189"/>
        <end position="208"/>
    </location>
</feature>
<evidence type="ECO:0000256" key="4">
    <source>
        <dbReference type="ARBA" id="ARBA00022989"/>
    </source>
</evidence>